<accession>A0A1E7X6R7</accession>
<organism evidence="1 2">
    <name type="scientific">Duganella phyllosphaerae</name>
    <dbReference type="NCBI Taxonomy" id="762836"/>
    <lineage>
        <taxon>Bacteria</taxon>
        <taxon>Pseudomonadati</taxon>
        <taxon>Pseudomonadota</taxon>
        <taxon>Betaproteobacteria</taxon>
        <taxon>Burkholderiales</taxon>
        <taxon>Oxalobacteraceae</taxon>
        <taxon>Telluria group</taxon>
        <taxon>Duganella</taxon>
    </lineage>
</organism>
<dbReference type="Proteomes" id="UP000175989">
    <property type="component" value="Unassembled WGS sequence"/>
</dbReference>
<gene>
    <name evidence="1" type="ORF">DUPY_04810</name>
</gene>
<protein>
    <submittedName>
        <fullName evidence="1">Uncharacterized protein</fullName>
    </submittedName>
</protein>
<name>A0A1E7X6R7_9BURK</name>
<evidence type="ECO:0000313" key="2">
    <source>
        <dbReference type="Proteomes" id="UP000175989"/>
    </source>
</evidence>
<dbReference type="EMBL" id="LROM01000036">
    <property type="protein sequence ID" value="OFA08805.1"/>
    <property type="molecule type" value="Genomic_DNA"/>
</dbReference>
<sequence>MSHQDQTTQETMITLLRACGFDMHNIKHGQHQVKGTIENATAFFKLITAGADANASASQDAEAELLDMLGRIHPMAMKREDDIGGGKERLTRAYTRQQPWPVPDQACIVWRADLMRMSNDLTHKQAFFDHTLKQEHDVVAGMPPDSGSDAALLEVGTMYITKDGSRIPSLRWPCRLLDGGEYTLYVKRDLGAQIPKSEAGAAPMTLERFNEKMDALDAANPAPLAKLEKSQPQR</sequence>
<dbReference type="AlphaFoldDB" id="A0A1E7X6R7"/>
<dbReference type="RefSeq" id="WP_070246100.1">
    <property type="nucleotide sequence ID" value="NZ_LROM01000036.1"/>
</dbReference>
<reference evidence="2" key="1">
    <citation type="journal article" date="2016" name="Front. Microbiol.">
        <title>Molecular Keys to the Janthinobacterium and Duganella spp. Interaction with the Plant Pathogen Fusarium graminearum.</title>
        <authorList>
            <person name="Haack F.S."/>
            <person name="Poehlein A."/>
            <person name="Kroger C."/>
            <person name="Voigt C.A."/>
            <person name="Piepenbring M."/>
            <person name="Bode H.B."/>
            <person name="Daniel R."/>
            <person name="Schafer W."/>
            <person name="Streit W.R."/>
        </authorList>
    </citation>
    <scope>NUCLEOTIDE SEQUENCE [LARGE SCALE GENOMIC DNA]</scope>
    <source>
        <strain evidence="2">T54</strain>
    </source>
</reference>
<keyword evidence="2" id="KW-1185">Reference proteome</keyword>
<comment type="caution">
    <text evidence="1">The sequence shown here is derived from an EMBL/GenBank/DDBJ whole genome shotgun (WGS) entry which is preliminary data.</text>
</comment>
<proteinExistence type="predicted"/>
<evidence type="ECO:0000313" key="1">
    <source>
        <dbReference type="EMBL" id="OFA08805.1"/>
    </source>
</evidence>